<name>A0A087BIA3_9BIFI</name>
<keyword evidence="5" id="KW-1185">Reference proteome</keyword>
<feature type="region of interest" description="Disordered" evidence="1">
    <location>
        <begin position="1"/>
        <end position="33"/>
    </location>
</feature>
<gene>
    <name evidence="4" type="ORF">BMERY_0174</name>
</gene>
<dbReference type="EMBL" id="JGZC01000005">
    <property type="protein sequence ID" value="KFI70753.1"/>
    <property type="molecule type" value="Genomic_DNA"/>
</dbReference>
<dbReference type="SUPFAM" id="SSF55486">
    <property type="entry name" value="Metalloproteases ('zincins'), catalytic domain"/>
    <property type="match status" value="1"/>
</dbReference>
<dbReference type="eggNOG" id="COG5479">
    <property type="taxonomic scope" value="Bacteria"/>
</dbReference>
<dbReference type="STRING" id="78345.BMERY_0174"/>
<sequence length="389" mass="41009">MVLQDKGNAENRGNGGDGDDNRRKSGRLSPADMMRGIGGAVMRVSRGMGGTLRKWCSGVNGAIAKRCRTVADALNPKTASGLDAKKVFRIRRTVVFSGLAVIILVVALVVTVVVHTHSGAAADGSTTTTSQTDGQSGEASTTKKTSDGEAAASTSTKSSAKTSTKQMTKQTTSTKSEQEKNSSSGSSSDSATAKNGEQAKLDALAATISDEESAKIAAKANETANKSGKGVAQYKYCIAGKGNVGKLDGFANTVYRVLNDSRGWPRAGATFTKADEGCDFTIVLSEAKYLPSFDAGCSTKYSCRVGNHVIINLDRWNDGIEDWKKAGGDLARYRTMVINHEVGHALGHVDNETTCAGAGKPAPLMQEQSMHLDGCTVNEWPLDVELWRS</sequence>
<proteinExistence type="predicted"/>
<feature type="compositionally biased region" description="Low complexity" evidence="1">
    <location>
        <begin position="149"/>
        <end position="175"/>
    </location>
</feature>
<evidence type="ECO:0000256" key="2">
    <source>
        <dbReference type="SAM" id="Phobius"/>
    </source>
</evidence>
<evidence type="ECO:0000259" key="3">
    <source>
        <dbReference type="Pfam" id="PF11350"/>
    </source>
</evidence>
<feature type="transmembrane region" description="Helical" evidence="2">
    <location>
        <begin position="94"/>
        <end position="114"/>
    </location>
</feature>
<protein>
    <recommendedName>
        <fullName evidence="3">DUF3152 domain-containing protein</fullName>
    </recommendedName>
</protein>
<feature type="region of interest" description="Disordered" evidence="1">
    <location>
        <begin position="121"/>
        <end position="196"/>
    </location>
</feature>
<keyword evidence="2" id="KW-1133">Transmembrane helix</keyword>
<feature type="domain" description="DUF3152" evidence="3">
    <location>
        <begin position="219"/>
        <end position="374"/>
    </location>
</feature>
<evidence type="ECO:0000313" key="4">
    <source>
        <dbReference type="EMBL" id="KFI70753.1"/>
    </source>
</evidence>
<organism evidence="4 5">
    <name type="scientific">Bifidobacterium merycicum</name>
    <dbReference type="NCBI Taxonomy" id="78345"/>
    <lineage>
        <taxon>Bacteria</taxon>
        <taxon>Bacillati</taxon>
        <taxon>Actinomycetota</taxon>
        <taxon>Actinomycetes</taxon>
        <taxon>Bifidobacteriales</taxon>
        <taxon>Bifidobacteriaceae</taxon>
        <taxon>Bifidobacterium</taxon>
    </lineage>
</organism>
<dbReference type="InterPro" id="IPR022603">
    <property type="entry name" value="DUF3152"/>
</dbReference>
<reference evidence="4 5" key="1">
    <citation type="submission" date="2014-03" db="EMBL/GenBank/DDBJ databases">
        <title>Genomics of Bifidobacteria.</title>
        <authorList>
            <person name="Ventura M."/>
            <person name="Milani C."/>
            <person name="Lugli G.A."/>
        </authorList>
    </citation>
    <scope>NUCLEOTIDE SEQUENCE [LARGE SCALE GENOMIC DNA]</scope>
    <source>
        <strain evidence="4 5">LMG 11341</strain>
    </source>
</reference>
<dbReference type="RefSeq" id="WP_081888407.1">
    <property type="nucleotide sequence ID" value="NZ_JGZC01000005.1"/>
</dbReference>
<dbReference type="OrthoDB" id="9779865at2"/>
<evidence type="ECO:0000313" key="5">
    <source>
        <dbReference type="Proteomes" id="UP000029060"/>
    </source>
</evidence>
<keyword evidence="2" id="KW-0472">Membrane</keyword>
<dbReference type="AlphaFoldDB" id="A0A087BIA3"/>
<dbReference type="Pfam" id="PF11350">
    <property type="entry name" value="DUF3152"/>
    <property type="match status" value="1"/>
</dbReference>
<accession>A0A087BIA3</accession>
<comment type="caution">
    <text evidence="4">The sequence shown here is derived from an EMBL/GenBank/DDBJ whole genome shotgun (WGS) entry which is preliminary data.</text>
</comment>
<evidence type="ECO:0000256" key="1">
    <source>
        <dbReference type="SAM" id="MobiDB-lite"/>
    </source>
</evidence>
<dbReference type="Proteomes" id="UP000029060">
    <property type="component" value="Unassembled WGS sequence"/>
</dbReference>
<feature type="compositionally biased region" description="Low complexity" evidence="1">
    <location>
        <begin position="121"/>
        <end position="137"/>
    </location>
</feature>
<keyword evidence="2" id="KW-0812">Transmembrane</keyword>